<keyword evidence="3" id="KW-0679">Respiratory chain</keyword>
<evidence type="ECO:0000256" key="3">
    <source>
        <dbReference type="ARBA" id="ARBA00022660"/>
    </source>
</evidence>
<feature type="region of interest" description="Disordered" evidence="7">
    <location>
        <begin position="1"/>
        <end position="21"/>
    </location>
</feature>
<evidence type="ECO:0000256" key="1">
    <source>
        <dbReference type="ARBA" id="ARBA00004370"/>
    </source>
</evidence>
<dbReference type="Gene3D" id="3.30.160.190">
    <property type="entry name" value="atu1810 like domain"/>
    <property type="match status" value="1"/>
</dbReference>
<dbReference type="GO" id="GO:0022900">
    <property type="term" value="P:electron transport chain"/>
    <property type="evidence" value="ECO:0007669"/>
    <property type="project" value="InterPro"/>
</dbReference>
<evidence type="ECO:0000256" key="5">
    <source>
        <dbReference type="ARBA" id="ARBA00022982"/>
    </source>
</evidence>
<feature type="compositionally biased region" description="Polar residues" evidence="7">
    <location>
        <begin position="9"/>
        <end position="21"/>
    </location>
</feature>
<evidence type="ECO:0000256" key="6">
    <source>
        <dbReference type="ARBA" id="ARBA00023136"/>
    </source>
</evidence>
<evidence type="ECO:0000256" key="2">
    <source>
        <dbReference type="ARBA" id="ARBA00022448"/>
    </source>
</evidence>
<accession>A0A9X3Z739</accession>
<dbReference type="Proteomes" id="UP001141619">
    <property type="component" value="Unassembled WGS sequence"/>
</dbReference>
<dbReference type="Pfam" id="PF04800">
    <property type="entry name" value="NDUS4"/>
    <property type="match status" value="1"/>
</dbReference>
<evidence type="ECO:0000313" key="9">
    <source>
        <dbReference type="Proteomes" id="UP001141619"/>
    </source>
</evidence>
<reference evidence="8" key="2">
    <citation type="journal article" date="2023" name="Syst. Appl. Microbiol.">
        <title>Govania unica gen. nov., sp. nov., a rare biosphere bacterium that represents a novel family in the class Alphaproteobacteria.</title>
        <authorList>
            <person name="Vandamme P."/>
            <person name="Peeters C."/>
            <person name="Hettiarachchi A."/>
            <person name="Cnockaert M."/>
            <person name="Carlier A."/>
        </authorList>
    </citation>
    <scope>NUCLEOTIDE SEQUENCE</scope>
    <source>
        <strain evidence="8">LMG 31809</strain>
    </source>
</reference>
<reference evidence="8" key="1">
    <citation type="submission" date="2022-08" db="EMBL/GenBank/DDBJ databases">
        <authorList>
            <person name="Vandamme P."/>
            <person name="Hettiarachchi A."/>
            <person name="Peeters C."/>
            <person name="Cnockaert M."/>
            <person name="Carlier A."/>
        </authorList>
    </citation>
    <scope>NUCLEOTIDE SEQUENCE</scope>
    <source>
        <strain evidence="8">LMG 31809</strain>
    </source>
</reference>
<keyword evidence="6" id="KW-0472">Membrane</keyword>
<comment type="caution">
    <text evidence="8">The sequence shown here is derived from an EMBL/GenBank/DDBJ whole genome shotgun (WGS) entry which is preliminary data.</text>
</comment>
<evidence type="ECO:0000256" key="7">
    <source>
        <dbReference type="SAM" id="MobiDB-lite"/>
    </source>
</evidence>
<proteinExistence type="predicted"/>
<dbReference type="RefSeq" id="WP_274943367.1">
    <property type="nucleotide sequence ID" value="NZ_JANWOI010000002.1"/>
</dbReference>
<protein>
    <submittedName>
        <fullName evidence="8">ETC complex I subunit</fullName>
    </submittedName>
</protein>
<keyword evidence="5" id="KW-0249">Electron transport</keyword>
<name>A0A9X3Z739_9PROT</name>
<organism evidence="8 9">
    <name type="scientific">Govanella unica</name>
    <dbReference type="NCBI Taxonomy" id="2975056"/>
    <lineage>
        <taxon>Bacteria</taxon>
        <taxon>Pseudomonadati</taxon>
        <taxon>Pseudomonadota</taxon>
        <taxon>Alphaproteobacteria</taxon>
        <taxon>Emcibacterales</taxon>
        <taxon>Govanellaceae</taxon>
        <taxon>Govanella</taxon>
    </lineage>
</organism>
<comment type="subcellular location">
    <subcellularLocation>
        <location evidence="1">Membrane</location>
    </subcellularLocation>
</comment>
<dbReference type="EMBL" id="JANWOI010000002">
    <property type="protein sequence ID" value="MDA5193668.1"/>
    <property type="molecule type" value="Genomic_DNA"/>
</dbReference>
<keyword evidence="2" id="KW-0813">Transport</keyword>
<evidence type="ECO:0000256" key="4">
    <source>
        <dbReference type="ARBA" id="ARBA00022946"/>
    </source>
</evidence>
<gene>
    <name evidence="8" type="ORF">NYP16_06830</name>
</gene>
<dbReference type="GO" id="GO:0016020">
    <property type="term" value="C:membrane"/>
    <property type="evidence" value="ECO:0007669"/>
    <property type="project" value="UniProtKB-SubCell"/>
</dbReference>
<dbReference type="PANTHER" id="PTHR12219:SF8">
    <property type="entry name" value="NADH DEHYDROGENASE [UBIQUINONE] IRON-SULFUR PROTEIN 4, MITOCHONDRIAL"/>
    <property type="match status" value="1"/>
</dbReference>
<dbReference type="InterPro" id="IPR006885">
    <property type="entry name" value="NADH_UbQ_FeS_4_mit-like"/>
</dbReference>
<dbReference type="AlphaFoldDB" id="A0A9X3Z739"/>
<dbReference type="PANTHER" id="PTHR12219">
    <property type="entry name" value="NADH-UBIQUINONE OXIDOREDUCTASE"/>
    <property type="match status" value="1"/>
</dbReference>
<dbReference type="InterPro" id="IPR038532">
    <property type="entry name" value="NDUFS4-like_sf"/>
</dbReference>
<keyword evidence="9" id="KW-1185">Reference proteome</keyword>
<keyword evidence="4" id="KW-0809">Transit peptide</keyword>
<evidence type="ECO:0000313" key="8">
    <source>
        <dbReference type="EMBL" id="MDA5193668.1"/>
    </source>
</evidence>
<sequence>MVARIYQPAKNTMQSGRGNSRQWVLEFEPEGGKSVDPLMGWTSSADTRGQIQLKFDTEAEAVDYASRNNLTFQVIPPHERVLKIRAYAENFR</sequence>